<feature type="region of interest" description="Disordered" evidence="4">
    <location>
        <begin position="469"/>
        <end position="491"/>
    </location>
</feature>
<protein>
    <submittedName>
        <fullName evidence="6">Glycogen operon protein</fullName>
    </submittedName>
</protein>
<dbReference type="SUPFAM" id="SSF81296">
    <property type="entry name" value="E set domains"/>
    <property type="match status" value="1"/>
</dbReference>
<dbReference type="OrthoDB" id="3236218at2"/>
<sequence>MTDFLATAGAPHPLGVTPDATGANVAVASTSAAAIEICLFAEDGVREVARIALPERTGDIWHGHVAGVREGMLYGLRAHGPWAPGQGQRANPAKLLLDPYARAFDGAFDPTSALLIGHDPERGEDVMSLADSAPALPKCVVKARPAPIPPSARPNTPWERTVLYEAHVKGLTMLHPDVPQQLRGTYEALACPAVVDHLKSLGVTAVELLPVQAFMDDGRLMLMGLRNYWGYNTIGFFAPEPRYFGPNGAQGLRDSIATLHANGIEVILDVVYNHTAEGDQRGPTLSFRGLDNAGYYRLQQGRLRRYVNDTGCGNTFRAEKPMGMRLILDSLRLWVEDYGVDGFRFDLGTALAREPGGFDPEGGFLDALRQDPVLAGVKLIMEPWDIGPGGYRLGGFPAPIAEWNDAFRDTTRRFWKREPHAAQELAERLLGSAALFDQSGRAAWSSVNFVACHDGFTLADATAYNEKHNAANGEDNRDGHHSNFSDNCGVEGETDDEEILARRAQRRRAMLATVFFAQGAPMLLAGDEIANSQGGNNNAYCQDNEIGWVDWTKADAGLLAFTRRLVALRRDCAVLRQNRFLHGEPREDGLPDVEWRAFDGAEVEWRDPLLARFCLVLRRCAEGPAHGDPDAAMLAFNGRTEAGEVALPTAPKGWRWSRELDAAAPEAAPSPAGPTEPIAGESLVAFALSRAAEA</sequence>
<dbReference type="NCBIfam" id="TIGR02100">
    <property type="entry name" value="glgX_debranch"/>
    <property type="match status" value="1"/>
</dbReference>
<evidence type="ECO:0000256" key="3">
    <source>
        <dbReference type="ARBA" id="ARBA00023295"/>
    </source>
</evidence>
<dbReference type="PANTHER" id="PTHR43002">
    <property type="entry name" value="GLYCOGEN DEBRANCHING ENZYME"/>
    <property type="match status" value="1"/>
</dbReference>
<dbReference type="SUPFAM" id="SSF51011">
    <property type="entry name" value="Glycosyl hydrolase domain"/>
    <property type="match status" value="1"/>
</dbReference>
<name>A0A1H3YYL0_9RHOB</name>
<dbReference type="InterPro" id="IPR044505">
    <property type="entry name" value="GlgX_Isoamylase_N_E_set"/>
</dbReference>
<evidence type="ECO:0000313" key="6">
    <source>
        <dbReference type="EMBL" id="SEA16673.1"/>
    </source>
</evidence>
<keyword evidence="2" id="KW-0378">Hydrolase</keyword>
<keyword evidence="7" id="KW-1185">Reference proteome</keyword>
<dbReference type="InterPro" id="IPR006047">
    <property type="entry name" value="GH13_cat_dom"/>
</dbReference>
<organism evidence="6 7">
    <name type="scientific">Rubrimonas cliftonensis</name>
    <dbReference type="NCBI Taxonomy" id="89524"/>
    <lineage>
        <taxon>Bacteria</taxon>
        <taxon>Pseudomonadati</taxon>
        <taxon>Pseudomonadota</taxon>
        <taxon>Alphaproteobacteria</taxon>
        <taxon>Rhodobacterales</taxon>
        <taxon>Paracoccaceae</taxon>
        <taxon>Rubrimonas</taxon>
    </lineage>
</organism>
<dbReference type="GO" id="GO:0005980">
    <property type="term" value="P:glycogen catabolic process"/>
    <property type="evidence" value="ECO:0007669"/>
    <property type="project" value="InterPro"/>
</dbReference>
<dbReference type="SMART" id="SM00642">
    <property type="entry name" value="Aamy"/>
    <property type="match status" value="1"/>
</dbReference>
<dbReference type="RefSeq" id="WP_093250836.1">
    <property type="nucleotide sequence ID" value="NZ_FNQM01000003.1"/>
</dbReference>
<dbReference type="InterPro" id="IPR004193">
    <property type="entry name" value="Glyco_hydro_13_N"/>
</dbReference>
<proteinExistence type="inferred from homology"/>
<gene>
    <name evidence="6" type="ORF">SAMN05444370_103309</name>
</gene>
<comment type="similarity">
    <text evidence="1">Belongs to the glycosyl hydrolase 13 family.</text>
</comment>
<evidence type="ECO:0000256" key="2">
    <source>
        <dbReference type="ARBA" id="ARBA00022801"/>
    </source>
</evidence>
<evidence type="ECO:0000313" key="7">
    <source>
        <dbReference type="Proteomes" id="UP000198703"/>
    </source>
</evidence>
<dbReference type="EMBL" id="FNQM01000003">
    <property type="protein sequence ID" value="SEA16673.1"/>
    <property type="molecule type" value="Genomic_DNA"/>
</dbReference>
<dbReference type="InterPro" id="IPR014756">
    <property type="entry name" value="Ig_E-set"/>
</dbReference>
<dbReference type="Proteomes" id="UP000198703">
    <property type="component" value="Unassembled WGS sequence"/>
</dbReference>
<dbReference type="CDD" id="cd11326">
    <property type="entry name" value="AmyAc_Glg_debranch"/>
    <property type="match status" value="1"/>
</dbReference>
<keyword evidence="3" id="KW-0326">Glycosidase</keyword>
<dbReference type="Gene3D" id="2.60.40.10">
    <property type="entry name" value="Immunoglobulins"/>
    <property type="match status" value="1"/>
</dbReference>
<dbReference type="CDD" id="cd02856">
    <property type="entry name" value="E_set_GDE_Isoamylase_N"/>
    <property type="match status" value="1"/>
</dbReference>
<feature type="domain" description="Glycosyl hydrolase family 13 catalytic" evidence="5">
    <location>
        <begin position="183"/>
        <end position="569"/>
    </location>
</feature>
<dbReference type="SUPFAM" id="SSF51445">
    <property type="entry name" value="(Trans)glycosidases"/>
    <property type="match status" value="1"/>
</dbReference>
<dbReference type="STRING" id="89524.SAMN05444370_103309"/>
<evidence type="ECO:0000259" key="5">
    <source>
        <dbReference type="SMART" id="SM00642"/>
    </source>
</evidence>
<dbReference type="Gene3D" id="3.20.20.80">
    <property type="entry name" value="Glycosidases"/>
    <property type="match status" value="1"/>
</dbReference>
<dbReference type="InterPro" id="IPR013783">
    <property type="entry name" value="Ig-like_fold"/>
</dbReference>
<evidence type="ECO:0000256" key="1">
    <source>
        <dbReference type="ARBA" id="ARBA00008061"/>
    </source>
</evidence>
<accession>A0A1H3YYL0</accession>
<dbReference type="InterPro" id="IPR011837">
    <property type="entry name" value="Glycogen_debranch_GlgX"/>
</dbReference>
<evidence type="ECO:0000256" key="4">
    <source>
        <dbReference type="SAM" id="MobiDB-lite"/>
    </source>
</evidence>
<dbReference type="Pfam" id="PF02922">
    <property type="entry name" value="CBM_48"/>
    <property type="match status" value="1"/>
</dbReference>
<dbReference type="Gene3D" id="2.60.40.1180">
    <property type="entry name" value="Golgi alpha-mannosidase II"/>
    <property type="match status" value="1"/>
</dbReference>
<dbReference type="GO" id="GO:0004135">
    <property type="term" value="F:amylo-alpha-1,6-glucosidase activity"/>
    <property type="evidence" value="ECO:0007669"/>
    <property type="project" value="InterPro"/>
</dbReference>
<feature type="compositionally biased region" description="Basic and acidic residues" evidence="4">
    <location>
        <begin position="469"/>
        <end position="483"/>
    </location>
</feature>
<reference evidence="6 7" key="1">
    <citation type="submission" date="2016-10" db="EMBL/GenBank/DDBJ databases">
        <authorList>
            <person name="de Groot N.N."/>
        </authorList>
    </citation>
    <scope>NUCLEOTIDE SEQUENCE [LARGE SCALE GENOMIC DNA]</scope>
    <source>
        <strain evidence="6 7">DSM 15345</strain>
    </source>
</reference>
<dbReference type="InterPro" id="IPR013780">
    <property type="entry name" value="Glyco_hydro_b"/>
</dbReference>
<dbReference type="AlphaFoldDB" id="A0A1H3YYL0"/>
<dbReference type="InterPro" id="IPR017853">
    <property type="entry name" value="GH"/>
</dbReference>